<proteinExistence type="inferred from homology"/>
<dbReference type="SUPFAM" id="SSF63825">
    <property type="entry name" value="YWTD domain"/>
    <property type="match status" value="1"/>
</dbReference>
<dbReference type="Pfam" id="PF03704">
    <property type="entry name" value="BTAD"/>
    <property type="match status" value="1"/>
</dbReference>
<feature type="transmembrane region" description="Helical" evidence="7">
    <location>
        <begin position="295"/>
        <end position="313"/>
    </location>
</feature>
<feature type="compositionally biased region" description="Low complexity" evidence="6">
    <location>
        <begin position="257"/>
        <end position="268"/>
    </location>
</feature>
<keyword evidence="7" id="KW-0812">Transmembrane</keyword>
<evidence type="ECO:0000256" key="6">
    <source>
        <dbReference type="SAM" id="MobiDB-lite"/>
    </source>
</evidence>
<evidence type="ECO:0000256" key="1">
    <source>
        <dbReference type="ARBA" id="ARBA00005820"/>
    </source>
</evidence>
<evidence type="ECO:0000256" key="5">
    <source>
        <dbReference type="PROSITE-ProRule" id="PRU01091"/>
    </source>
</evidence>
<gene>
    <name evidence="9" type="ORF">SAMN05421879_1017</name>
</gene>
<dbReference type="Gene3D" id="1.10.10.10">
    <property type="entry name" value="Winged helix-like DNA-binding domain superfamily/Winged helix DNA-binding domain"/>
    <property type="match status" value="1"/>
</dbReference>
<evidence type="ECO:0000256" key="4">
    <source>
        <dbReference type="ARBA" id="ARBA00023163"/>
    </source>
</evidence>
<dbReference type="SUPFAM" id="SSF46894">
    <property type="entry name" value="C-terminal effector domain of the bipartite response regulators"/>
    <property type="match status" value="1"/>
</dbReference>
<dbReference type="GO" id="GO:0000160">
    <property type="term" value="P:phosphorelay signal transduction system"/>
    <property type="evidence" value="ECO:0007669"/>
    <property type="project" value="InterPro"/>
</dbReference>
<evidence type="ECO:0000256" key="3">
    <source>
        <dbReference type="ARBA" id="ARBA00023125"/>
    </source>
</evidence>
<dbReference type="GO" id="GO:0003677">
    <property type="term" value="F:DNA binding"/>
    <property type="evidence" value="ECO:0007669"/>
    <property type="project" value="UniProtKB-UniRule"/>
</dbReference>
<reference evidence="10" key="1">
    <citation type="submission" date="2017-08" db="EMBL/GenBank/DDBJ databases">
        <authorList>
            <person name="Varghese N."/>
            <person name="Submissions S."/>
        </authorList>
    </citation>
    <scope>NUCLEOTIDE SEQUENCE [LARGE SCALE GENOMIC DNA]</scope>
    <source>
        <strain evidence="10">USBA17B2</strain>
    </source>
</reference>
<keyword evidence="10" id="KW-1185">Reference proteome</keyword>
<dbReference type="InterPro" id="IPR005158">
    <property type="entry name" value="BTAD"/>
</dbReference>
<feature type="DNA-binding region" description="OmpR/PhoB-type" evidence="5">
    <location>
        <begin position="1"/>
        <end position="94"/>
    </location>
</feature>
<dbReference type="SUPFAM" id="SSF48452">
    <property type="entry name" value="TPR-like"/>
    <property type="match status" value="1"/>
</dbReference>
<dbReference type="Pfam" id="PF00486">
    <property type="entry name" value="Trans_reg_C"/>
    <property type="match status" value="1"/>
</dbReference>
<dbReference type="Proteomes" id="UP000219688">
    <property type="component" value="Unassembled WGS sequence"/>
</dbReference>
<keyword evidence="4" id="KW-0804">Transcription</keyword>
<evidence type="ECO:0000256" key="7">
    <source>
        <dbReference type="SAM" id="Phobius"/>
    </source>
</evidence>
<keyword evidence="7" id="KW-1133">Transmembrane helix</keyword>
<dbReference type="InterPro" id="IPR011990">
    <property type="entry name" value="TPR-like_helical_dom_sf"/>
</dbReference>
<dbReference type="InterPro" id="IPR015943">
    <property type="entry name" value="WD40/YVTN_repeat-like_dom_sf"/>
</dbReference>
<organism evidence="9 10">
    <name type="scientific">Ornithinimicrobium cerasi</name>
    <dbReference type="NCBI Taxonomy" id="2248773"/>
    <lineage>
        <taxon>Bacteria</taxon>
        <taxon>Bacillati</taxon>
        <taxon>Actinomycetota</taxon>
        <taxon>Actinomycetes</taxon>
        <taxon>Micrococcales</taxon>
        <taxon>Ornithinimicrobiaceae</taxon>
        <taxon>Ornithinimicrobium</taxon>
    </lineage>
</organism>
<dbReference type="PROSITE" id="PS51755">
    <property type="entry name" value="OMPR_PHOB"/>
    <property type="match status" value="1"/>
</dbReference>
<sequence length="602" mass="63751">MPDGPWFELFGDVRCTVDGQPVSLPGGKPSLLLGLLLLRAGRPVRPSELIDGLWPEDPPASARALVHTYVSQLRRHLGKAAAIETVANGYRIAVPPENVDVHRLHDAARRDDPTAWAVALGLSAEPLLAGRDVPFVVAEQARVDNVRETLQLRYWQHQVALGQDTGLLPDLKGAVRSEPLREDLVHLLARALGAAARYDDGIAELDAFRRRLGVELGMDPSPAHDELRDQLSRRGADATSRVRLSEQPSEDKGTGVRAAEATTTDRAAVPPVTEADSSATQPEAPRRRSPRRRKVVAVLLLAVILLLGTAWWWPDVGTAPPEALQTPALLRVGPEGDVTLLTDLPADPDEMQVEGSTVWLTSITARTIMSAELGRRNEVSAVGLPDAPVSLAVTESRALVALGFSGTTVTVEDGRLSVPSTPTEGVTGKLLLAAGQGGTWVATVTGEVYAPEGANHQTSPRQVTGLPVRIAEDGQRVWVLTTESLTALPFTGGSAVSALRGEPLDLAVGAGRAWVVTADEHRVWRTDPGTGQVVQTALLPGRPVAVAADVHGGAWVALSQPASVVRLDPATLEPVTTIALPGAPVDLAMKDESLLVAVRPAG</sequence>
<dbReference type="SMART" id="SM01043">
    <property type="entry name" value="BTAD"/>
    <property type="match status" value="1"/>
</dbReference>
<name>A0A285VAC0_9MICO</name>
<dbReference type="PANTHER" id="PTHR35807:SF1">
    <property type="entry name" value="TRANSCRIPTIONAL REGULATOR REDD"/>
    <property type="match status" value="1"/>
</dbReference>
<evidence type="ECO:0000259" key="8">
    <source>
        <dbReference type="PROSITE" id="PS51755"/>
    </source>
</evidence>
<dbReference type="PANTHER" id="PTHR35807">
    <property type="entry name" value="TRANSCRIPTIONAL REGULATOR REDD-RELATED"/>
    <property type="match status" value="1"/>
</dbReference>
<dbReference type="InterPro" id="IPR036388">
    <property type="entry name" value="WH-like_DNA-bd_sf"/>
</dbReference>
<evidence type="ECO:0000313" key="10">
    <source>
        <dbReference type="Proteomes" id="UP000219688"/>
    </source>
</evidence>
<comment type="similarity">
    <text evidence="1">Belongs to the AfsR/DnrI/RedD regulatory family.</text>
</comment>
<dbReference type="GO" id="GO:0006355">
    <property type="term" value="P:regulation of DNA-templated transcription"/>
    <property type="evidence" value="ECO:0007669"/>
    <property type="project" value="InterPro"/>
</dbReference>
<dbReference type="InterPro" id="IPR016032">
    <property type="entry name" value="Sig_transdc_resp-reg_C-effctor"/>
</dbReference>
<evidence type="ECO:0000256" key="2">
    <source>
        <dbReference type="ARBA" id="ARBA00023015"/>
    </source>
</evidence>
<protein>
    <submittedName>
        <fullName evidence="9">DNA-binding transcriptional activator of the SARP family</fullName>
    </submittedName>
</protein>
<dbReference type="EMBL" id="OBQK01000001">
    <property type="protein sequence ID" value="SOC51065.1"/>
    <property type="molecule type" value="Genomic_DNA"/>
</dbReference>
<feature type="compositionally biased region" description="Basic and acidic residues" evidence="6">
    <location>
        <begin position="222"/>
        <end position="236"/>
    </location>
</feature>
<dbReference type="Gene3D" id="1.25.40.10">
    <property type="entry name" value="Tetratricopeptide repeat domain"/>
    <property type="match status" value="1"/>
</dbReference>
<dbReference type="AlphaFoldDB" id="A0A285VAC0"/>
<keyword evidence="7" id="KW-0472">Membrane</keyword>
<evidence type="ECO:0000313" key="9">
    <source>
        <dbReference type="EMBL" id="SOC51065.1"/>
    </source>
</evidence>
<keyword evidence="2" id="KW-0805">Transcription regulation</keyword>
<dbReference type="InterPro" id="IPR051677">
    <property type="entry name" value="AfsR-DnrI-RedD_regulator"/>
</dbReference>
<feature type="region of interest" description="Disordered" evidence="6">
    <location>
        <begin position="219"/>
        <end position="290"/>
    </location>
</feature>
<keyword evidence="3 5" id="KW-0238">DNA-binding</keyword>
<dbReference type="SMART" id="SM00862">
    <property type="entry name" value="Trans_reg_C"/>
    <property type="match status" value="1"/>
</dbReference>
<feature type="domain" description="OmpR/PhoB-type" evidence="8">
    <location>
        <begin position="1"/>
        <end position="94"/>
    </location>
</feature>
<accession>A0A285VAC0</accession>
<dbReference type="InterPro" id="IPR001867">
    <property type="entry name" value="OmpR/PhoB-type_DNA-bd"/>
</dbReference>
<dbReference type="RefSeq" id="WP_141401336.1">
    <property type="nucleotide sequence ID" value="NZ_OBQK01000001.1"/>
</dbReference>
<dbReference type="Gene3D" id="2.130.10.10">
    <property type="entry name" value="YVTN repeat-like/Quinoprotein amine dehydrogenase"/>
    <property type="match status" value="1"/>
</dbReference>